<reference evidence="3" key="1">
    <citation type="journal article" date="2019" name="Int. J. Syst. Evol. Microbiol.">
        <title>The Global Catalogue of Microorganisms (GCM) 10K type strain sequencing project: providing services to taxonomists for standard genome sequencing and annotation.</title>
        <authorList>
            <consortium name="The Broad Institute Genomics Platform"/>
            <consortium name="The Broad Institute Genome Sequencing Center for Infectious Disease"/>
            <person name="Wu L."/>
            <person name="Ma J."/>
        </authorList>
    </citation>
    <scope>NUCLEOTIDE SEQUENCE [LARGE SCALE GENOMIC DNA]</scope>
    <source>
        <strain evidence="3">JCM 17441</strain>
    </source>
</reference>
<evidence type="ECO:0000313" key="2">
    <source>
        <dbReference type="EMBL" id="GAA4243275.1"/>
    </source>
</evidence>
<keyword evidence="1" id="KW-0472">Membrane</keyword>
<dbReference type="RefSeq" id="WP_345120091.1">
    <property type="nucleotide sequence ID" value="NZ_BAABAT010000001.1"/>
</dbReference>
<keyword evidence="3" id="KW-1185">Reference proteome</keyword>
<feature type="transmembrane region" description="Helical" evidence="1">
    <location>
        <begin position="67"/>
        <end position="99"/>
    </location>
</feature>
<gene>
    <name evidence="2" type="ORF">GCM10022255_001670</name>
</gene>
<accession>A0ABP8CTT5</accession>
<sequence>MALRKVKPRLYVATDRTKVIVARWPLDTSRKCARREWAGVVEVDANRVVADRFRGELNALAARSKPLAALALLSAVVASCMGSWTWVLVLFVVAFAIAIGGALPPSSASAFVDARYARRHPGDHVFLDASKEGGTFLHILPTAERAASTWPELRGLIDEQEVGPLLTDGLWDLAQRLERRQAVRKALASLTVQDKAALPSFSSVFRDLVAKQAQARKLLAELDAEVEMKSAQLRAAAEVGEAFIAERRVADRLRAVDEVLRDDASHAIGAGEQTELLAGQVEAVVRAYRELIYAKTE</sequence>
<proteinExistence type="predicted"/>
<comment type="caution">
    <text evidence="2">The sequence shown here is derived from an EMBL/GenBank/DDBJ whole genome shotgun (WGS) entry which is preliminary data.</text>
</comment>
<name>A0ABP8CTT5_9ACTN</name>
<evidence type="ECO:0000313" key="3">
    <source>
        <dbReference type="Proteomes" id="UP001500620"/>
    </source>
</evidence>
<keyword evidence="1" id="KW-1133">Transmembrane helix</keyword>
<evidence type="ECO:0000256" key="1">
    <source>
        <dbReference type="SAM" id="Phobius"/>
    </source>
</evidence>
<protein>
    <submittedName>
        <fullName evidence="2">Uncharacterized protein</fullName>
    </submittedName>
</protein>
<keyword evidence="1" id="KW-0812">Transmembrane</keyword>
<organism evidence="2 3">
    <name type="scientific">Dactylosporangium darangshiense</name>
    <dbReference type="NCBI Taxonomy" id="579108"/>
    <lineage>
        <taxon>Bacteria</taxon>
        <taxon>Bacillati</taxon>
        <taxon>Actinomycetota</taxon>
        <taxon>Actinomycetes</taxon>
        <taxon>Micromonosporales</taxon>
        <taxon>Micromonosporaceae</taxon>
        <taxon>Dactylosporangium</taxon>
    </lineage>
</organism>
<dbReference type="EMBL" id="BAABAT010000001">
    <property type="protein sequence ID" value="GAA4243275.1"/>
    <property type="molecule type" value="Genomic_DNA"/>
</dbReference>
<dbReference type="Proteomes" id="UP001500620">
    <property type="component" value="Unassembled WGS sequence"/>
</dbReference>